<dbReference type="InterPro" id="IPR002931">
    <property type="entry name" value="Transglutaminase-like"/>
</dbReference>
<organism evidence="2 3">
    <name type="scientific">Tissierella simiarum</name>
    <dbReference type="NCBI Taxonomy" id="2841534"/>
    <lineage>
        <taxon>Bacteria</taxon>
        <taxon>Bacillati</taxon>
        <taxon>Bacillota</taxon>
        <taxon>Tissierellia</taxon>
        <taxon>Tissierellales</taxon>
        <taxon>Tissierellaceae</taxon>
        <taxon>Tissierella</taxon>
    </lineage>
</organism>
<evidence type="ECO:0000259" key="1">
    <source>
        <dbReference type="Pfam" id="PF01841"/>
    </source>
</evidence>
<dbReference type="EMBL" id="JAHLPM010000009">
    <property type="protein sequence ID" value="MBU5438687.1"/>
    <property type="molecule type" value="Genomic_DNA"/>
</dbReference>
<protein>
    <submittedName>
        <fullName evidence="2">Transglutaminase domain-containing protein</fullName>
    </submittedName>
</protein>
<name>A0ABS6E7D6_9FIRM</name>
<keyword evidence="3" id="KW-1185">Reference proteome</keyword>
<feature type="domain" description="Transglutaminase-like" evidence="1">
    <location>
        <begin position="1"/>
        <end position="39"/>
    </location>
</feature>
<sequence>MLRSQGIPTKLVKGYKNDLKAYHAWNEVLLDNNWVIVDTTYDAALGKNKDNNMLKNSVEYNKIREY</sequence>
<dbReference type="Proteomes" id="UP000749471">
    <property type="component" value="Unassembled WGS sequence"/>
</dbReference>
<proteinExistence type="predicted"/>
<gene>
    <name evidence="2" type="ORF">KQI42_11735</name>
</gene>
<reference evidence="2 3" key="1">
    <citation type="submission" date="2021-06" db="EMBL/GenBank/DDBJ databases">
        <authorList>
            <person name="Sun Q."/>
            <person name="Li D."/>
        </authorList>
    </citation>
    <scope>NUCLEOTIDE SEQUENCE [LARGE SCALE GENOMIC DNA]</scope>
    <source>
        <strain evidence="2 3">MSJ-40</strain>
    </source>
</reference>
<evidence type="ECO:0000313" key="2">
    <source>
        <dbReference type="EMBL" id="MBU5438687.1"/>
    </source>
</evidence>
<dbReference type="Pfam" id="PF01841">
    <property type="entry name" value="Transglut_core"/>
    <property type="match status" value="1"/>
</dbReference>
<accession>A0ABS6E7D6</accession>
<comment type="caution">
    <text evidence="2">The sequence shown here is derived from an EMBL/GenBank/DDBJ whole genome shotgun (WGS) entry which is preliminary data.</text>
</comment>
<evidence type="ECO:0000313" key="3">
    <source>
        <dbReference type="Proteomes" id="UP000749471"/>
    </source>
</evidence>